<evidence type="ECO:0000313" key="1">
    <source>
        <dbReference type="EMBL" id="WPH02328.1"/>
    </source>
</evidence>
<dbReference type="PANTHER" id="PTHR42085:SF1">
    <property type="entry name" value="F-BOX DOMAIN-CONTAINING PROTEIN"/>
    <property type="match status" value="1"/>
</dbReference>
<reference evidence="1 2" key="1">
    <citation type="submission" date="2023-11" db="EMBL/GenBank/DDBJ databases">
        <title>An acidophilic fungus is an integral part of prey digestion in a carnivorous sundew plant.</title>
        <authorList>
            <person name="Tsai I.J."/>
        </authorList>
    </citation>
    <scope>NUCLEOTIDE SEQUENCE [LARGE SCALE GENOMIC DNA]</scope>
    <source>
        <strain evidence="1">169a</strain>
    </source>
</reference>
<dbReference type="InterPro" id="IPR038883">
    <property type="entry name" value="AN11006-like"/>
</dbReference>
<proteinExistence type="predicted"/>
<gene>
    <name evidence="1" type="ORF">R9X50_00519100</name>
</gene>
<name>A0AAQ3M707_9PEZI</name>
<dbReference type="PANTHER" id="PTHR42085">
    <property type="entry name" value="F-BOX DOMAIN-CONTAINING PROTEIN"/>
    <property type="match status" value="1"/>
</dbReference>
<dbReference type="EMBL" id="CP138587">
    <property type="protein sequence ID" value="WPH02328.1"/>
    <property type="molecule type" value="Genomic_DNA"/>
</dbReference>
<dbReference type="Proteomes" id="UP001303373">
    <property type="component" value="Chromosome 8"/>
</dbReference>
<keyword evidence="2" id="KW-1185">Reference proteome</keyword>
<dbReference type="AlphaFoldDB" id="A0AAQ3M707"/>
<evidence type="ECO:0000313" key="2">
    <source>
        <dbReference type="Proteomes" id="UP001303373"/>
    </source>
</evidence>
<organism evidence="1 2">
    <name type="scientific">Acrodontium crateriforme</name>
    <dbReference type="NCBI Taxonomy" id="150365"/>
    <lineage>
        <taxon>Eukaryota</taxon>
        <taxon>Fungi</taxon>
        <taxon>Dikarya</taxon>
        <taxon>Ascomycota</taxon>
        <taxon>Pezizomycotina</taxon>
        <taxon>Dothideomycetes</taxon>
        <taxon>Dothideomycetidae</taxon>
        <taxon>Mycosphaerellales</taxon>
        <taxon>Teratosphaeriaceae</taxon>
        <taxon>Acrodontium</taxon>
    </lineage>
</organism>
<sequence>MNWSFAGITRPAQNQSRLLELPAEIREAIFAFAVVSEKPIVTFKLDQYQKDSYQEARQPAITRVSRQVRSESLPIYYDCNDFIIHTEGAKSDDASRWLMCNEKHLNALRHLTFWIRYIPFVHERLSSQGALGISVARPVKHGCWKVDDRWKWITVVRKPQTLTRDADFLIGHFKKALINESTVSIDSEAFVEMIEGVRKQYAKEKSV</sequence>
<protein>
    <submittedName>
        <fullName evidence="1">Uncharacterized protein</fullName>
    </submittedName>
</protein>
<accession>A0AAQ3M707</accession>